<evidence type="ECO:0000313" key="1">
    <source>
        <dbReference type="EMBL" id="CAG8595442.1"/>
    </source>
</evidence>
<dbReference type="Proteomes" id="UP000789920">
    <property type="component" value="Unassembled WGS sequence"/>
</dbReference>
<accession>A0ACA9MLY5</accession>
<dbReference type="EMBL" id="CAJVQC010008675">
    <property type="protein sequence ID" value="CAG8595442.1"/>
    <property type="molecule type" value="Genomic_DNA"/>
</dbReference>
<reference evidence="1" key="1">
    <citation type="submission" date="2021-06" db="EMBL/GenBank/DDBJ databases">
        <authorList>
            <person name="Kallberg Y."/>
            <person name="Tangrot J."/>
            <person name="Rosling A."/>
        </authorList>
    </citation>
    <scope>NUCLEOTIDE SEQUENCE</scope>
    <source>
        <strain evidence="1">MA461A</strain>
    </source>
</reference>
<comment type="caution">
    <text evidence="1">The sequence shown here is derived from an EMBL/GenBank/DDBJ whole genome shotgun (WGS) entry which is preliminary data.</text>
</comment>
<gene>
    <name evidence="1" type="ORF">RPERSI_LOCUS5707</name>
</gene>
<name>A0ACA9MLY5_9GLOM</name>
<proteinExistence type="predicted"/>
<keyword evidence="2" id="KW-1185">Reference proteome</keyword>
<evidence type="ECO:0000313" key="2">
    <source>
        <dbReference type="Proteomes" id="UP000789920"/>
    </source>
</evidence>
<protein>
    <submittedName>
        <fullName evidence="1">16083_t:CDS:1</fullName>
    </submittedName>
</protein>
<sequence>MPITDPIKRKEYTKLSMKIKRWKEQGKDIGGLLYQREQLIGITLSKITQLENVIPSVILKKRANGENELDPNLNVIPENQKKDVIPNETVKNVIPVISKVIANFGLRPGSDVIPLKNVTPELTTKKVEPELVETIKRVEQKPKTIKISRIIPDEFLVKSNVPRKNGICLC</sequence>
<organism evidence="1 2">
    <name type="scientific">Racocetra persica</name>
    <dbReference type="NCBI Taxonomy" id="160502"/>
    <lineage>
        <taxon>Eukaryota</taxon>
        <taxon>Fungi</taxon>
        <taxon>Fungi incertae sedis</taxon>
        <taxon>Mucoromycota</taxon>
        <taxon>Glomeromycotina</taxon>
        <taxon>Glomeromycetes</taxon>
        <taxon>Diversisporales</taxon>
        <taxon>Gigasporaceae</taxon>
        <taxon>Racocetra</taxon>
    </lineage>
</organism>